<keyword evidence="5" id="KW-0804">Transcription</keyword>
<dbReference type="Pfam" id="PF04542">
    <property type="entry name" value="Sigma70_r2"/>
    <property type="match status" value="1"/>
</dbReference>
<sequence>MPRWSSFDAAADRTLVYGLKEGDKASLAALYDDYAERLYDYCLTMSGEYRIAADIVHDTFIDAARRAPRMRDQLRLRSWLYGAARRRCLQRGRTRGLSWEQDPAAIDRVGEEVLGPFTAEWRELLEGALARLDFADQETLLLVVRHGLRPAELSAALSLSSRRAAARTVRAQRRLKAAVDAELLSLAARCADGREPVRALKAADAERELAGHTEALDEGARRSEVVLQASAQNGGASGGPGSGGPGSGGPGSGGSSSGGSGAAAAGASADEDAPAPGKRPPPRRVPPPEVAVRPPTRRPARLTLRMPATVRKDRSRPGSTSRRGRRSEAETEVSLADRLFSPTAAPAQPDDVRLERHLATCRDCRQRRQVPAAALLVMPPAPVLPAALRHRVIHTATDPELAGYRTDIAARGGNLTPGGMPSQPDIPSPYTRRWLFAGGGMAGAVVTAVLATLFMGGDLPSSMLTWPPLHTHPQPSITDHQGKRGSGGQSQNPQAGAPGNDGRPGGGGAGAAPPRPQLDEHNPPNPVPSPSSKPPSQPEPPGVMAVDTAKVELYGTKTARIHVSAQRGPVFWSSQSGSKQLTVVPAQGSLAKGGSTEVTITLQTALINLPGQSTLTFINAQGQRQDVTVTWGISLG</sequence>
<dbReference type="GO" id="GO:0006352">
    <property type="term" value="P:DNA-templated transcription initiation"/>
    <property type="evidence" value="ECO:0007669"/>
    <property type="project" value="InterPro"/>
</dbReference>
<dbReference type="InterPro" id="IPR013325">
    <property type="entry name" value="RNA_pol_sigma_r2"/>
</dbReference>
<proteinExistence type="inferred from homology"/>
<dbReference type="AlphaFoldDB" id="A0A939PBD2"/>
<keyword evidence="9" id="KW-1185">Reference proteome</keyword>
<reference evidence="8" key="1">
    <citation type="submission" date="2021-03" db="EMBL/GenBank/DDBJ databases">
        <authorList>
            <person name="Kanchanasin P."/>
            <person name="Saeng-In P."/>
            <person name="Phongsopitanun W."/>
            <person name="Yuki M."/>
            <person name="Kudo T."/>
            <person name="Ohkuma M."/>
            <person name="Tanasupawat S."/>
        </authorList>
    </citation>
    <scope>NUCLEOTIDE SEQUENCE</scope>
    <source>
        <strain evidence="8">GKU 128</strain>
    </source>
</reference>
<keyword evidence="4" id="KW-0238">DNA-binding</keyword>
<gene>
    <name evidence="8" type="ORF">J4573_19550</name>
</gene>
<accession>A0A939PBD2</accession>
<evidence type="ECO:0000256" key="3">
    <source>
        <dbReference type="ARBA" id="ARBA00023082"/>
    </source>
</evidence>
<dbReference type="SUPFAM" id="SSF88946">
    <property type="entry name" value="Sigma2 domain of RNA polymerase sigma factors"/>
    <property type="match status" value="1"/>
</dbReference>
<dbReference type="GO" id="GO:0016987">
    <property type="term" value="F:sigma factor activity"/>
    <property type="evidence" value="ECO:0007669"/>
    <property type="project" value="UniProtKB-KW"/>
</dbReference>
<organism evidence="8 9">
    <name type="scientific">Actinomadura barringtoniae</name>
    <dbReference type="NCBI Taxonomy" id="1427535"/>
    <lineage>
        <taxon>Bacteria</taxon>
        <taxon>Bacillati</taxon>
        <taxon>Actinomycetota</taxon>
        <taxon>Actinomycetes</taxon>
        <taxon>Streptosporangiales</taxon>
        <taxon>Thermomonosporaceae</taxon>
        <taxon>Actinomadura</taxon>
    </lineage>
</organism>
<feature type="compositionally biased region" description="Pro residues" evidence="6">
    <location>
        <begin position="277"/>
        <end position="289"/>
    </location>
</feature>
<evidence type="ECO:0000313" key="9">
    <source>
        <dbReference type="Proteomes" id="UP000669179"/>
    </source>
</evidence>
<dbReference type="RefSeq" id="WP_208257169.1">
    <property type="nucleotide sequence ID" value="NZ_JAGEOJ010000007.1"/>
</dbReference>
<feature type="compositionally biased region" description="Pro residues" evidence="6">
    <location>
        <begin position="523"/>
        <end position="541"/>
    </location>
</feature>
<feature type="compositionally biased region" description="Gly residues" evidence="6">
    <location>
        <begin position="235"/>
        <end position="261"/>
    </location>
</feature>
<evidence type="ECO:0000256" key="1">
    <source>
        <dbReference type="ARBA" id="ARBA00010641"/>
    </source>
</evidence>
<dbReference type="Proteomes" id="UP000669179">
    <property type="component" value="Unassembled WGS sequence"/>
</dbReference>
<comment type="similarity">
    <text evidence="1">Belongs to the sigma-70 factor family. ECF subfamily.</text>
</comment>
<feature type="domain" description="RNA polymerase sigma-70 region 2" evidence="7">
    <location>
        <begin position="30"/>
        <end position="95"/>
    </location>
</feature>
<dbReference type="Gene3D" id="1.10.1740.10">
    <property type="match status" value="1"/>
</dbReference>
<protein>
    <submittedName>
        <fullName evidence="8">RNA polymerase sigma factor</fullName>
    </submittedName>
</protein>
<evidence type="ECO:0000259" key="7">
    <source>
        <dbReference type="Pfam" id="PF04542"/>
    </source>
</evidence>
<dbReference type="InterPro" id="IPR007627">
    <property type="entry name" value="RNA_pol_sigma70_r2"/>
</dbReference>
<dbReference type="PANTHER" id="PTHR43133">
    <property type="entry name" value="RNA POLYMERASE ECF-TYPE SIGMA FACTO"/>
    <property type="match status" value="1"/>
</dbReference>
<keyword evidence="3" id="KW-0731">Sigma factor</keyword>
<feature type="region of interest" description="Disordered" evidence="6">
    <location>
        <begin position="231"/>
        <end position="333"/>
    </location>
</feature>
<dbReference type="InterPro" id="IPR013324">
    <property type="entry name" value="RNA_pol_sigma_r3/r4-like"/>
</dbReference>
<evidence type="ECO:0000256" key="4">
    <source>
        <dbReference type="ARBA" id="ARBA00023125"/>
    </source>
</evidence>
<name>A0A939PBD2_9ACTN</name>
<dbReference type="EMBL" id="JAGEOJ010000007">
    <property type="protein sequence ID" value="MBO2449308.1"/>
    <property type="molecule type" value="Genomic_DNA"/>
</dbReference>
<evidence type="ECO:0000256" key="2">
    <source>
        <dbReference type="ARBA" id="ARBA00023015"/>
    </source>
</evidence>
<dbReference type="SUPFAM" id="SSF88659">
    <property type="entry name" value="Sigma3 and sigma4 domains of RNA polymerase sigma factors"/>
    <property type="match status" value="1"/>
</dbReference>
<evidence type="ECO:0000313" key="8">
    <source>
        <dbReference type="EMBL" id="MBO2449308.1"/>
    </source>
</evidence>
<evidence type="ECO:0000256" key="6">
    <source>
        <dbReference type="SAM" id="MobiDB-lite"/>
    </source>
</evidence>
<keyword evidence="2" id="KW-0805">Transcription regulation</keyword>
<dbReference type="PANTHER" id="PTHR43133:SF8">
    <property type="entry name" value="RNA POLYMERASE SIGMA FACTOR HI_1459-RELATED"/>
    <property type="match status" value="1"/>
</dbReference>
<evidence type="ECO:0000256" key="5">
    <source>
        <dbReference type="ARBA" id="ARBA00023163"/>
    </source>
</evidence>
<comment type="caution">
    <text evidence="8">The sequence shown here is derived from an EMBL/GenBank/DDBJ whole genome shotgun (WGS) entry which is preliminary data.</text>
</comment>
<feature type="region of interest" description="Disordered" evidence="6">
    <location>
        <begin position="465"/>
        <end position="543"/>
    </location>
</feature>
<dbReference type="GO" id="GO:0003677">
    <property type="term" value="F:DNA binding"/>
    <property type="evidence" value="ECO:0007669"/>
    <property type="project" value="UniProtKB-KW"/>
</dbReference>
<dbReference type="InterPro" id="IPR039425">
    <property type="entry name" value="RNA_pol_sigma-70-like"/>
</dbReference>